<evidence type="ECO:0000256" key="3">
    <source>
        <dbReference type="ARBA" id="ARBA00023125"/>
    </source>
</evidence>
<feature type="domain" description="HTH IS21-type" evidence="5">
    <location>
        <begin position="5"/>
        <end position="70"/>
    </location>
</feature>
<evidence type="ECO:0000256" key="2">
    <source>
        <dbReference type="ARBA" id="ARBA00022578"/>
    </source>
</evidence>
<keyword evidence="3" id="KW-0238">DNA-binding</keyword>
<dbReference type="GO" id="GO:0032196">
    <property type="term" value="P:transposition"/>
    <property type="evidence" value="ECO:0007669"/>
    <property type="project" value="UniProtKB-KW"/>
</dbReference>
<evidence type="ECO:0000259" key="5">
    <source>
        <dbReference type="PROSITE" id="PS50531"/>
    </source>
</evidence>
<dbReference type="GO" id="GO:0003677">
    <property type="term" value="F:DNA binding"/>
    <property type="evidence" value="ECO:0007669"/>
    <property type="project" value="UniProtKB-KW"/>
</dbReference>
<dbReference type="GO" id="GO:0006310">
    <property type="term" value="P:DNA recombination"/>
    <property type="evidence" value="ECO:0007669"/>
    <property type="project" value="UniProtKB-KW"/>
</dbReference>
<sequence>MIGVDKIEDIRKRARNGASVASIARDTGVSEPTVRKYLRARDLSERPPAVGRPPESPMLEPYAETIDSWLREDRRCWFKQRHTARRVFDRLVEEKGFEGSYSTVQRYVKRRREELSAELDAREAQGFLLLDWLPGECRVDFGQADFRVRGVVQRGHFLVVAFPHSNVGLAQVFWGETAELYSLIGQGVRGARNPG</sequence>
<dbReference type="PROSITE" id="PS50531">
    <property type="entry name" value="HTH_IS21"/>
    <property type="match status" value="1"/>
</dbReference>
<proteinExistence type="inferred from homology"/>
<dbReference type="SUPFAM" id="SSF46689">
    <property type="entry name" value="Homeodomain-like"/>
    <property type="match status" value="1"/>
</dbReference>
<evidence type="ECO:0000256" key="4">
    <source>
        <dbReference type="ARBA" id="ARBA00023172"/>
    </source>
</evidence>
<dbReference type="PANTHER" id="PTHR35004:SF7">
    <property type="entry name" value="INTEGRASE PROTEIN"/>
    <property type="match status" value="1"/>
</dbReference>
<dbReference type="Gene3D" id="1.10.10.60">
    <property type="entry name" value="Homeodomain-like"/>
    <property type="match status" value="1"/>
</dbReference>
<gene>
    <name evidence="6" type="ORF">K8U80_05365</name>
</gene>
<dbReference type="Proteomes" id="UP000746751">
    <property type="component" value="Unassembled WGS sequence"/>
</dbReference>
<name>A0A921LT27_9ACTN</name>
<dbReference type="InterPro" id="IPR009057">
    <property type="entry name" value="Homeodomain-like_sf"/>
</dbReference>
<reference evidence="6" key="2">
    <citation type="submission" date="2021-09" db="EMBL/GenBank/DDBJ databases">
        <authorList>
            <person name="Gilroy R."/>
        </authorList>
    </citation>
    <scope>NUCLEOTIDE SEQUENCE</scope>
    <source>
        <strain evidence="6">ChiGjej2B2-7701</strain>
    </source>
</reference>
<accession>A0A921LT27</accession>
<dbReference type="InterPro" id="IPR017894">
    <property type="entry name" value="HTH_IS21_transposase_type"/>
</dbReference>
<reference evidence="6" key="1">
    <citation type="journal article" date="2021" name="PeerJ">
        <title>Extensive microbial diversity within the chicken gut microbiome revealed by metagenomics and culture.</title>
        <authorList>
            <person name="Gilroy R."/>
            <person name="Ravi A."/>
            <person name="Getino M."/>
            <person name="Pursley I."/>
            <person name="Horton D.L."/>
            <person name="Alikhan N.F."/>
            <person name="Baker D."/>
            <person name="Gharbi K."/>
            <person name="Hall N."/>
            <person name="Watson M."/>
            <person name="Adriaenssens E.M."/>
            <person name="Foster-Nyarko E."/>
            <person name="Jarju S."/>
            <person name="Secka A."/>
            <person name="Antonio M."/>
            <person name="Oren A."/>
            <person name="Chaudhuri R.R."/>
            <person name="La Ragione R."/>
            <person name="Hildebrand F."/>
            <person name="Pallen M.J."/>
        </authorList>
    </citation>
    <scope>NUCLEOTIDE SEQUENCE</scope>
    <source>
        <strain evidence="6">ChiGjej2B2-7701</strain>
    </source>
</reference>
<dbReference type="AlphaFoldDB" id="A0A921LT27"/>
<evidence type="ECO:0000313" key="6">
    <source>
        <dbReference type="EMBL" id="HJG30808.1"/>
    </source>
</evidence>
<protein>
    <recommendedName>
        <fullName evidence="5">HTH IS21-type domain-containing protein</fullName>
    </recommendedName>
</protein>
<dbReference type="EMBL" id="DYVF01000038">
    <property type="protein sequence ID" value="HJG30808.1"/>
    <property type="molecule type" value="Genomic_DNA"/>
</dbReference>
<keyword evidence="2" id="KW-0815">Transposition</keyword>
<comment type="similarity">
    <text evidence="1">Belongs to the transposase IS21/IS408/IS1162 family.</text>
</comment>
<keyword evidence="4" id="KW-0233">DNA recombination</keyword>
<evidence type="ECO:0000256" key="1">
    <source>
        <dbReference type="ARBA" id="ARBA00009277"/>
    </source>
</evidence>
<evidence type="ECO:0000313" key="7">
    <source>
        <dbReference type="Proteomes" id="UP000746751"/>
    </source>
</evidence>
<comment type="caution">
    <text evidence="6">The sequence shown here is derived from an EMBL/GenBank/DDBJ whole genome shotgun (WGS) entry which is preliminary data.</text>
</comment>
<organism evidence="6 7">
    <name type="scientific">Collinsella ihumii</name>
    <dbReference type="NCBI Taxonomy" id="1720204"/>
    <lineage>
        <taxon>Bacteria</taxon>
        <taxon>Bacillati</taxon>
        <taxon>Actinomycetota</taxon>
        <taxon>Coriobacteriia</taxon>
        <taxon>Coriobacteriales</taxon>
        <taxon>Coriobacteriaceae</taxon>
        <taxon>Collinsella</taxon>
    </lineage>
</organism>
<dbReference type="PANTHER" id="PTHR35004">
    <property type="entry name" value="TRANSPOSASE RV3428C-RELATED"/>
    <property type="match status" value="1"/>
</dbReference>